<dbReference type="InParanoid" id="A0A0C3PXE3"/>
<dbReference type="HOGENOM" id="CLU_3015137_0_0_1"/>
<reference evidence="1 2" key="1">
    <citation type="submission" date="2014-04" db="EMBL/GenBank/DDBJ databases">
        <authorList>
            <consortium name="DOE Joint Genome Institute"/>
            <person name="Kuo A."/>
            <person name="Kohler A."/>
            <person name="Costa M.D."/>
            <person name="Nagy L.G."/>
            <person name="Floudas D."/>
            <person name="Copeland A."/>
            <person name="Barry K.W."/>
            <person name="Cichocki N."/>
            <person name="Veneault-Fourrey C."/>
            <person name="LaButti K."/>
            <person name="Lindquist E.A."/>
            <person name="Lipzen A."/>
            <person name="Lundell T."/>
            <person name="Morin E."/>
            <person name="Murat C."/>
            <person name="Sun H."/>
            <person name="Tunlid A."/>
            <person name="Henrissat B."/>
            <person name="Grigoriev I.V."/>
            <person name="Hibbett D.S."/>
            <person name="Martin F."/>
            <person name="Nordberg H.P."/>
            <person name="Cantor M.N."/>
            <person name="Hua S.X."/>
        </authorList>
    </citation>
    <scope>NUCLEOTIDE SEQUENCE [LARGE SCALE GENOMIC DNA]</scope>
    <source>
        <strain evidence="1 2">Marx 270</strain>
    </source>
</reference>
<keyword evidence="2" id="KW-1185">Reference proteome</keyword>
<accession>A0A0C3PXE3</accession>
<proteinExistence type="predicted"/>
<dbReference type="AlphaFoldDB" id="A0A0C3PXE3"/>
<evidence type="ECO:0000313" key="1">
    <source>
        <dbReference type="EMBL" id="KIO14106.1"/>
    </source>
</evidence>
<reference evidence="2" key="2">
    <citation type="submission" date="2015-01" db="EMBL/GenBank/DDBJ databases">
        <title>Evolutionary Origins and Diversification of the Mycorrhizal Mutualists.</title>
        <authorList>
            <consortium name="DOE Joint Genome Institute"/>
            <consortium name="Mycorrhizal Genomics Consortium"/>
            <person name="Kohler A."/>
            <person name="Kuo A."/>
            <person name="Nagy L.G."/>
            <person name="Floudas D."/>
            <person name="Copeland A."/>
            <person name="Barry K.W."/>
            <person name="Cichocki N."/>
            <person name="Veneault-Fourrey C."/>
            <person name="LaButti K."/>
            <person name="Lindquist E.A."/>
            <person name="Lipzen A."/>
            <person name="Lundell T."/>
            <person name="Morin E."/>
            <person name="Murat C."/>
            <person name="Riley R."/>
            <person name="Ohm R."/>
            <person name="Sun H."/>
            <person name="Tunlid A."/>
            <person name="Henrissat B."/>
            <person name="Grigoriev I.V."/>
            <person name="Hibbett D.S."/>
            <person name="Martin F."/>
        </authorList>
    </citation>
    <scope>NUCLEOTIDE SEQUENCE [LARGE SCALE GENOMIC DNA]</scope>
    <source>
        <strain evidence="2">Marx 270</strain>
    </source>
</reference>
<gene>
    <name evidence="1" type="ORF">M404DRAFT_461262</name>
</gene>
<dbReference type="EMBL" id="KN831945">
    <property type="protein sequence ID" value="KIO14106.1"/>
    <property type="molecule type" value="Genomic_DNA"/>
</dbReference>
<organism evidence="1 2">
    <name type="scientific">Pisolithus tinctorius Marx 270</name>
    <dbReference type="NCBI Taxonomy" id="870435"/>
    <lineage>
        <taxon>Eukaryota</taxon>
        <taxon>Fungi</taxon>
        <taxon>Dikarya</taxon>
        <taxon>Basidiomycota</taxon>
        <taxon>Agaricomycotina</taxon>
        <taxon>Agaricomycetes</taxon>
        <taxon>Agaricomycetidae</taxon>
        <taxon>Boletales</taxon>
        <taxon>Sclerodermatineae</taxon>
        <taxon>Pisolithaceae</taxon>
        <taxon>Pisolithus</taxon>
    </lineage>
</organism>
<sequence length="56" mass="6184">MAHFTLTTIMNMLISRYSHGLYDAAARHSRTKENNGLHPTGKLCTILPSVINTVVS</sequence>
<name>A0A0C3PXE3_PISTI</name>
<dbReference type="Proteomes" id="UP000054217">
    <property type="component" value="Unassembled WGS sequence"/>
</dbReference>
<protein>
    <submittedName>
        <fullName evidence="1">Uncharacterized protein</fullName>
    </submittedName>
</protein>
<evidence type="ECO:0000313" key="2">
    <source>
        <dbReference type="Proteomes" id="UP000054217"/>
    </source>
</evidence>